<dbReference type="Pfam" id="PF25310">
    <property type="entry name" value="VG15"/>
    <property type="match status" value="1"/>
</dbReference>
<reference evidence="2" key="1">
    <citation type="journal article" date="2019" name="Int. J. Syst. Evol. Microbiol.">
        <title>The Global Catalogue of Microorganisms (GCM) 10K type strain sequencing project: providing services to taxonomists for standard genome sequencing and annotation.</title>
        <authorList>
            <consortium name="The Broad Institute Genomics Platform"/>
            <consortium name="The Broad Institute Genome Sequencing Center for Infectious Disease"/>
            <person name="Wu L."/>
            <person name="Ma J."/>
        </authorList>
    </citation>
    <scope>NUCLEOTIDE SEQUENCE [LARGE SCALE GENOMIC DNA]</scope>
    <source>
        <strain evidence="2">CCUG 50873</strain>
    </source>
</reference>
<dbReference type="EMBL" id="JBHTIL010000009">
    <property type="protein sequence ID" value="MFD0928129.1"/>
    <property type="molecule type" value="Genomic_DNA"/>
</dbReference>
<protein>
    <recommendedName>
        <fullName evidence="3">MuF-like minor capsid protein</fullName>
    </recommendedName>
</protein>
<comment type="caution">
    <text evidence="1">The sequence shown here is derived from an EMBL/GenBank/DDBJ whole genome shotgun (WGS) entry which is preliminary data.</text>
</comment>
<dbReference type="InterPro" id="IPR057369">
    <property type="entry name" value="VG15"/>
</dbReference>
<evidence type="ECO:0000313" key="2">
    <source>
        <dbReference type="Proteomes" id="UP001597068"/>
    </source>
</evidence>
<evidence type="ECO:0000313" key="1">
    <source>
        <dbReference type="EMBL" id="MFD0928129.1"/>
    </source>
</evidence>
<dbReference type="RefSeq" id="WP_253649219.1">
    <property type="nucleotide sequence ID" value="NZ_BAAAMO010000014.1"/>
</dbReference>
<sequence length="213" mass="22935">MATTPTQLRSQLVLLSDNAEADLAALWAQLNAATVHDGLFDVLPAIVDDYGDAAATLTADWYDEHRAELNVPGRFAADIPANPQLGAEALAGWGNQLAQANWDTALAQISGGLVLRVFTASRDLLTAATVDDPHARGWQRAGRGECGFCRMLIGRGAVYTKASVRFGAHDHCKCVAVPAFSHRAVPVKPYRATDRSITDADRARVRDWIANNT</sequence>
<gene>
    <name evidence="1" type="ORF">ACFQ04_20540</name>
</gene>
<dbReference type="Proteomes" id="UP001597068">
    <property type="component" value="Unassembled WGS sequence"/>
</dbReference>
<keyword evidence="2" id="KW-1185">Reference proteome</keyword>
<organism evidence="1 2">
    <name type="scientific">Williamsia deligens</name>
    <dbReference type="NCBI Taxonomy" id="321325"/>
    <lineage>
        <taxon>Bacteria</taxon>
        <taxon>Bacillati</taxon>
        <taxon>Actinomycetota</taxon>
        <taxon>Actinomycetes</taxon>
        <taxon>Mycobacteriales</taxon>
        <taxon>Nocardiaceae</taxon>
        <taxon>Williamsia</taxon>
    </lineage>
</organism>
<evidence type="ECO:0008006" key="3">
    <source>
        <dbReference type="Google" id="ProtNLM"/>
    </source>
</evidence>
<proteinExistence type="predicted"/>
<accession>A0ABW3GD49</accession>
<name>A0ABW3GD49_9NOCA</name>